<organism evidence="2 3">
    <name type="scientific">Brassica cretica</name>
    <name type="common">Mustard</name>
    <dbReference type="NCBI Taxonomy" id="69181"/>
    <lineage>
        <taxon>Eukaryota</taxon>
        <taxon>Viridiplantae</taxon>
        <taxon>Streptophyta</taxon>
        <taxon>Embryophyta</taxon>
        <taxon>Tracheophyta</taxon>
        <taxon>Spermatophyta</taxon>
        <taxon>Magnoliopsida</taxon>
        <taxon>eudicotyledons</taxon>
        <taxon>Gunneridae</taxon>
        <taxon>Pentapetalae</taxon>
        <taxon>rosids</taxon>
        <taxon>malvids</taxon>
        <taxon>Brassicales</taxon>
        <taxon>Brassicaceae</taxon>
        <taxon>Brassiceae</taxon>
        <taxon>Brassica</taxon>
    </lineage>
</organism>
<feature type="compositionally biased region" description="Basic and acidic residues" evidence="1">
    <location>
        <begin position="116"/>
        <end position="126"/>
    </location>
</feature>
<evidence type="ECO:0000313" key="3">
    <source>
        <dbReference type="Proteomes" id="UP000712600"/>
    </source>
</evidence>
<dbReference type="AlphaFoldDB" id="A0A8S9NT98"/>
<comment type="caution">
    <text evidence="2">The sequence shown here is derived from an EMBL/GenBank/DDBJ whole genome shotgun (WGS) entry which is preliminary data.</text>
</comment>
<evidence type="ECO:0000256" key="1">
    <source>
        <dbReference type="SAM" id="MobiDB-lite"/>
    </source>
</evidence>
<reference evidence="2" key="1">
    <citation type="submission" date="2019-12" db="EMBL/GenBank/DDBJ databases">
        <title>Genome sequencing and annotation of Brassica cretica.</title>
        <authorList>
            <person name="Studholme D.J."/>
            <person name="Sarris P."/>
        </authorList>
    </citation>
    <scope>NUCLEOTIDE SEQUENCE</scope>
    <source>
        <strain evidence="2">PFS-109/04</strain>
        <tissue evidence="2">Leaf</tissue>
    </source>
</reference>
<feature type="compositionally biased region" description="Basic and acidic residues" evidence="1">
    <location>
        <begin position="15"/>
        <end position="29"/>
    </location>
</feature>
<feature type="region of interest" description="Disordered" evidence="1">
    <location>
        <begin position="103"/>
        <end position="126"/>
    </location>
</feature>
<proteinExistence type="predicted"/>
<protein>
    <submittedName>
        <fullName evidence="2">Uncharacterized protein</fullName>
    </submittedName>
</protein>
<evidence type="ECO:0000313" key="2">
    <source>
        <dbReference type="EMBL" id="KAF3505860.1"/>
    </source>
</evidence>
<dbReference type="Proteomes" id="UP000712600">
    <property type="component" value="Unassembled WGS sequence"/>
</dbReference>
<name>A0A8S9NT98_BRACR</name>
<feature type="region of interest" description="Disordered" evidence="1">
    <location>
        <begin position="1"/>
        <end position="90"/>
    </location>
</feature>
<accession>A0A8S9NT98</accession>
<gene>
    <name evidence="2" type="ORF">F2Q69_00006026</name>
</gene>
<sequence>MSPAPPRRNASKIPRRSDLTDPSEMRNPLKDWPGTPEIGTGADTRTGRSRRQKDGSVHVARHLSPLRLKAGADQCSEADGPTSQVASEDESTRLFLEPWFLVRLPPGPQSQNGGQRRTEDRGERAA</sequence>
<dbReference type="EMBL" id="QGKX02001521">
    <property type="protein sequence ID" value="KAF3505860.1"/>
    <property type="molecule type" value="Genomic_DNA"/>
</dbReference>